<feature type="domain" description="Rhodopsin" evidence="8">
    <location>
        <begin position="75"/>
        <end position="318"/>
    </location>
</feature>
<evidence type="ECO:0000256" key="2">
    <source>
        <dbReference type="ARBA" id="ARBA00022692"/>
    </source>
</evidence>
<dbReference type="Pfam" id="PF20684">
    <property type="entry name" value="Fung_rhodopsin"/>
    <property type="match status" value="1"/>
</dbReference>
<feature type="transmembrane region" description="Helical" evidence="7">
    <location>
        <begin position="57"/>
        <end position="82"/>
    </location>
</feature>
<evidence type="ECO:0000256" key="4">
    <source>
        <dbReference type="ARBA" id="ARBA00023136"/>
    </source>
</evidence>
<protein>
    <recommendedName>
        <fullName evidence="8">Rhodopsin domain-containing protein</fullName>
    </recommendedName>
</protein>
<evidence type="ECO:0000256" key="3">
    <source>
        <dbReference type="ARBA" id="ARBA00022989"/>
    </source>
</evidence>
<evidence type="ECO:0000313" key="9">
    <source>
        <dbReference type="EMBL" id="KAL2036498.1"/>
    </source>
</evidence>
<keyword evidence="3 7" id="KW-1133">Transmembrane helix</keyword>
<feature type="transmembrane region" description="Helical" evidence="7">
    <location>
        <begin position="94"/>
        <end position="117"/>
    </location>
</feature>
<feature type="transmembrane region" description="Helical" evidence="7">
    <location>
        <begin position="177"/>
        <end position="202"/>
    </location>
</feature>
<evidence type="ECO:0000256" key="7">
    <source>
        <dbReference type="SAM" id="Phobius"/>
    </source>
</evidence>
<dbReference type="Proteomes" id="UP001590950">
    <property type="component" value="Unassembled WGS sequence"/>
</dbReference>
<evidence type="ECO:0000256" key="6">
    <source>
        <dbReference type="SAM" id="MobiDB-lite"/>
    </source>
</evidence>
<feature type="transmembrane region" description="Helical" evidence="7">
    <location>
        <begin position="222"/>
        <end position="244"/>
    </location>
</feature>
<comment type="similarity">
    <text evidence="5">Belongs to the SAT4 family.</text>
</comment>
<keyword evidence="4 7" id="KW-0472">Membrane</keyword>
<organism evidence="9 10">
    <name type="scientific">Stereocaulon virgatum</name>
    <dbReference type="NCBI Taxonomy" id="373712"/>
    <lineage>
        <taxon>Eukaryota</taxon>
        <taxon>Fungi</taxon>
        <taxon>Dikarya</taxon>
        <taxon>Ascomycota</taxon>
        <taxon>Pezizomycotina</taxon>
        <taxon>Lecanoromycetes</taxon>
        <taxon>OSLEUM clade</taxon>
        <taxon>Lecanoromycetidae</taxon>
        <taxon>Lecanorales</taxon>
        <taxon>Lecanorineae</taxon>
        <taxon>Stereocaulaceae</taxon>
        <taxon>Stereocaulon</taxon>
    </lineage>
</organism>
<keyword evidence="10" id="KW-1185">Reference proteome</keyword>
<keyword evidence="2 7" id="KW-0812">Transmembrane</keyword>
<reference evidence="9 10" key="1">
    <citation type="submission" date="2024-09" db="EMBL/GenBank/DDBJ databases">
        <title>Rethinking Asexuality: The Enigmatic Case of Functional Sexual Genes in Lepraria (Stereocaulaceae).</title>
        <authorList>
            <person name="Doellman M."/>
            <person name="Sun Y."/>
            <person name="Barcenas-Pena A."/>
            <person name="Lumbsch H.T."/>
            <person name="Grewe F."/>
        </authorList>
    </citation>
    <scope>NUCLEOTIDE SEQUENCE [LARGE SCALE GENOMIC DNA]</scope>
    <source>
        <strain evidence="9 10">Mercado 3170</strain>
    </source>
</reference>
<sequence length="399" mass="44161">MTGSALLGHPPNNEDDSLIVLGFYRAVKIPEAAWNKTSVIPVKTLPGAPHDTRQNEVIVSMAVAITLVVMITGTRLSLRLFMKDLHWGLDDWTIILAMLSVVAFFALALAAAVNGGAGDHVYDLTYAEFNTYLSLMWAGQILFYPTVALIKISIVLFNRRLTGLTSRKWMIFHNTLLCLLVLYAVITILINVFICIPLPTGLEILSIGRMSKPPRWINQKPLVPAFSAIHIAFDFILLLVPLMVLSRMKMAFAKKARLLFLFSIGVISTVGAVMRSVVQPTAKQIDITYKFPDYFRWSIVDCVFAITAASLPTLNYLIPKRWDESRGSNTNVVNPGVNGGGLAFEPKVTSGKHEIRELSFKSGNSLTDEESGSEKQSAVTKVGTQPDWNDFHPEIKIPN</sequence>
<comment type="subcellular location">
    <subcellularLocation>
        <location evidence="1">Membrane</location>
        <topology evidence="1">Multi-pass membrane protein</topology>
    </subcellularLocation>
</comment>
<evidence type="ECO:0000259" key="8">
    <source>
        <dbReference type="Pfam" id="PF20684"/>
    </source>
</evidence>
<dbReference type="PANTHER" id="PTHR33048">
    <property type="entry name" value="PTH11-LIKE INTEGRAL MEMBRANE PROTEIN (AFU_ORTHOLOGUE AFUA_5G11245)"/>
    <property type="match status" value="1"/>
</dbReference>
<feature type="transmembrane region" description="Helical" evidence="7">
    <location>
        <begin position="294"/>
        <end position="318"/>
    </location>
</feature>
<dbReference type="InterPro" id="IPR049326">
    <property type="entry name" value="Rhodopsin_dom_fungi"/>
</dbReference>
<feature type="compositionally biased region" description="Polar residues" evidence="6">
    <location>
        <begin position="374"/>
        <end position="387"/>
    </location>
</feature>
<feature type="region of interest" description="Disordered" evidence="6">
    <location>
        <begin position="360"/>
        <end position="399"/>
    </location>
</feature>
<dbReference type="EMBL" id="JBEFKJ010000075">
    <property type="protein sequence ID" value="KAL2036498.1"/>
    <property type="molecule type" value="Genomic_DNA"/>
</dbReference>
<accession>A0ABR3ZUW1</accession>
<proteinExistence type="inferred from homology"/>
<evidence type="ECO:0000256" key="5">
    <source>
        <dbReference type="ARBA" id="ARBA00038359"/>
    </source>
</evidence>
<dbReference type="PANTHER" id="PTHR33048:SF129">
    <property type="entry name" value="INTEGRAL MEMBRANE PROTEIN-RELATED"/>
    <property type="match status" value="1"/>
</dbReference>
<evidence type="ECO:0000313" key="10">
    <source>
        <dbReference type="Proteomes" id="UP001590950"/>
    </source>
</evidence>
<comment type="caution">
    <text evidence="9">The sequence shown here is derived from an EMBL/GenBank/DDBJ whole genome shotgun (WGS) entry which is preliminary data.</text>
</comment>
<name>A0ABR3ZUW1_9LECA</name>
<evidence type="ECO:0000256" key="1">
    <source>
        <dbReference type="ARBA" id="ARBA00004141"/>
    </source>
</evidence>
<gene>
    <name evidence="9" type="ORF">N7G274_010764</name>
</gene>
<dbReference type="InterPro" id="IPR052337">
    <property type="entry name" value="SAT4-like"/>
</dbReference>
<feature type="transmembrane region" description="Helical" evidence="7">
    <location>
        <begin position="256"/>
        <end position="274"/>
    </location>
</feature>
<feature type="compositionally biased region" description="Basic and acidic residues" evidence="6">
    <location>
        <begin position="389"/>
        <end position="399"/>
    </location>
</feature>
<feature type="transmembrane region" description="Helical" evidence="7">
    <location>
        <begin position="137"/>
        <end position="157"/>
    </location>
</feature>